<sequence>MNAFVTTGTKTKTILSTNKVAAATAPSKRWQDQRDVAGALLRRSETEISTSPPQKTPDYAAPCGSVNAMSSVCSCMGYEQATITVPAPETTRMVTLHEPETVTAFKTVKTGQKFPAPLNSTSNVFRNSTAARFGNSTAKAGNFTFSGSASRSASAPSSISLTSLSDSAQAFASSAMPGRTKASGTSRAMAASAMSTTTGSVTGSSGRPLPASPSSSQLPISTGSKAILSSITNKAASIKTTATSAPLFANNTITRSNTTISNTSVSLTGTGRFANTTKPAVPFGASSTASFSDSSTSVSVFHATSTAAKFNSTSAPVLNATTPAPFLNTTILPFASTTLPPFVNSTAPGMLANSTSMQSSNATKPPFAFANATTSAPFLNSTIVPFSNNTRLPFANATTSAPFLNSTSIPRFNTTRAPYANATTFRALNATSVRFSNTSAPTATPTRSAMTCGETASPFMLKVSQPSGLFDGWFAKVLANTIIFTSSANHSSKFSVESSGYLCALGYKGEDGNPAIAIVEDKKDLTGSAVYLVDQKRMEDLSKQGYGTLDCAMNGDLACQGGQDYKNWVGCGLGLDISSDDGENVVVDGWNCTSVALSAVYE</sequence>
<protein>
    <submittedName>
        <fullName evidence="2">Uncharacterized protein</fullName>
    </submittedName>
</protein>
<feature type="compositionally biased region" description="Low complexity" evidence="1">
    <location>
        <begin position="182"/>
        <end position="219"/>
    </location>
</feature>
<feature type="region of interest" description="Disordered" evidence="1">
    <location>
        <begin position="174"/>
        <end position="219"/>
    </location>
</feature>
<evidence type="ECO:0000313" key="3">
    <source>
        <dbReference type="Proteomes" id="UP001391051"/>
    </source>
</evidence>
<dbReference type="Proteomes" id="UP001391051">
    <property type="component" value="Unassembled WGS sequence"/>
</dbReference>
<comment type="caution">
    <text evidence="2">The sequence shown here is derived from an EMBL/GenBank/DDBJ whole genome shotgun (WGS) entry which is preliminary data.</text>
</comment>
<proteinExistence type="predicted"/>
<dbReference type="EMBL" id="JAQQWE010000009">
    <property type="protein sequence ID" value="KAK7940958.1"/>
    <property type="molecule type" value="Genomic_DNA"/>
</dbReference>
<accession>A0ABR1PVL6</accession>
<dbReference type="RefSeq" id="XP_066693710.1">
    <property type="nucleotide sequence ID" value="XM_066849567.1"/>
</dbReference>
<name>A0ABR1PVL6_9PEZI</name>
<dbReference type="GeneID" id="92082629"/>
<evidence type="ECO:0000313" key="2">
    <source>
        <dbReference type="EMBL" id="KAK7940958.1"/>
    </source>
</evidence>
<gene>
    <name evidence="2" type="ORF">PG986_013345</name>
</gene>
<keyword evidence="3" id="KW-1185">Reference proteome</keyword>
<evidence type="ECO:0000256" key="1">
    <source>
        <dbReference type="SAM" id="MobiDB-lite"/>
    </source>
</evidence>
<reference evidence="2 3" key="1">
    <citation type="submission" date="2023-01" db="EMBL/GenBank/DDBJ databases">
        <title>Analysis of 21 Apiospora genomes using comparative genomics revels a genus with tremendous synthesis potential of carbohydrate active enzymes and secondary metabolites.</title>
        <authorList>
            <person name="Sorensen T."/>
        </authorList>
    </citation>
    <scope>NUCLEOTIDE SEQUENCE [LARGE SCALE GENOMIC DNA]</scope>
    <source>
        <strain evidence="2 3">CBS 24483</strain>
    </source>
</reference>
<organism evidence="2 3">
    <name type="scientific">Apiospora aurea</name>
    <dbReference type="NCBI Taxonomy" id="335848"/>
    <lineage>
        <taxon>Eukaryota</taxon>
        <taxon>Fungi</taxon>
        <taxon>Dikarya</taxon>
        <taxon>Ascomycota</taxon>
        <taxon>Pezizomycotina</taxon>
        <taxon>Sordariomycetes</taxon>
        <taxon>Xylariomycetidae</taxon>
        <taxon>Amphisphaeriales</taxon>
        <taxon>Apiosporaceae</taxon>
        <taxon>Apiospora</taxon>
    </lineage>
</organism>